<reference evidence="1" key="1">
    <citation type="submission" date="2014-11" db="EMBL/GenBank/DDBJ databases">
        <authorList>
            <person name="Amaro Gonzalez C."/>
        </authorList>
    </citation>
    <scope>NUCLEOTIDE SEQUENCE</scope>
</reference>
<accession>A0A0E9T467</accession>
<name>A0A0E9T467_ANGAN</name>
<dbReference type="AlphaFoldDB" id="A0A0E9T467"/>
<proteinExistence type="predicted"/>
<reference evidence="1" key="2">
    <citation type="journal article" date="2015" name="Fish Shellfish Immunol.">
        <title>Early steps in the European eel (Anguilla anguilla)-Vibrio vulnificus interaction in the gills: Role of the RtxA13 toxin.</title>
        <authorList>
            <person name="Callol A."/>
            <person name="Pajuelo D."/>
            <person name="Ebbesson L."/>
            <person name="Teles M."/>
            <person name="MacKenzie S."/>
            <person name="Amaro C."/>
        </authorList>
    </citation>
    <scope>NUCLEOTIDE SEQUENCE</scope>
</reference>
<sequence>MLLYNQVLYLPTNPTFLLFV</sequence>
<evidence type="ECO:0000313" key="1">
    <source>
        <dbReference type="EMBL" id="JAH47438.1"/>
    </source>
</evidence>
<organism evidence="1">
    <name type="scientific">Anguilla anguilla</name>
    <name type="common">European freshwater eel</name>
    <name type="synonym">Muraena anguilla</name>
    <dbReference type="NCBI Taxonomy" id="7936"/>
    <lineage>
        <taxon>Eukaryota</taxon>
        <taxon>Metazoa</taxon>
        <taxon>Chordata</taxon>
        <taxon>Craniata</taxon>
        <taxon>Vertebrata</taxon>
        <taxon>Euteleostomi</taxon>
        <taxon>Actinopterygii</taxon>
        <taxon>Neopterygii</taxon>
        <taxon>Teleostei</taxon>
        <taxon>Anguilliformes</taxon>
        <taxon>Anguillidae</taxon>
        <taxon>Anguilla</taxon>
    </lineage>
</organism>
<protein>
    <submittedName>
        <fullName evidence="1">Uncharacterized protein</fullName>
    </submittedName>
</protein>
<dbReference type="EMBL" id="GBXM01061139">
    <property type="protein sequence ID" value="JAH47438.1"/>
    <property type="molecule type" value="Transcribed_RNA"/>
</dbReference>